<keyword evidence="2" id="KW-1133">Transmembrane helix</keyword>
<dbReference type="Proteomes" id="UP000030763">
    <property type="component" value="Unassembled WGS sequence"/>
</dbReference>
<dbReference type="AlphaFoldDB" id="U6M5Y8"/>
<keyword evidence="2" id="KW-0812">Transmembrane</keyword>
<reference evidence="3" key="1">
    <citation type="submission" date="2013-10" db="EMBL/GenBank/DDBJ databases">
        <title>Genomic analysis of the causative agents of coccidiosis in chickens.</title>
        <authorList>
            <person name="Reid A.J."/>
            <person name="Blake D."/>
            <person name="Billington K."/>
            <person name="Browne H."/>
            <person name="Dunn M."/>
            <person name="Hung S."/>
            <person name="Kawahara F."/>
            <person name="Miranda-Saavedra D."/>
            <person name="Mourier T."/>
            <person name="Nagra H."/>
            <person name="Otto T.D."/>
            <person name="Rawlings N."/>
            <person name="Sanchez A."/>
            <person name="Sanders M."/>
            <person name="Subramaniam C."/>
            <person name="Tay Y."/>
            <person name="Dear P."/>
            <person name="Doerig C."/>
            <person name="Gruber A."/>
            <person name="Parkinson J."/>
            <person name="Shirley M."/>
            <person name="Wan K.L."/>
            <person name="Berriman M."/>
            <person name="Tomley F."/>
            <person name="Pain A."/>
        </authorList>
    </citation>
    <scope>NUCLEOTIDE SEQUENCE [LARGE SCALE GENOMIC DNA]</scope>
    <source>
        <strain evidence="3">Weybridge</strain>
    </source>
</reference>
<evidence type="ECO:0000313" key="4">
    <source>
        <dbReference type="Proteomes" id="UP000030763"/>
    </source>
</evidence>
<proteinExistence type="predicted"/>
<organism evidence="3 4">
    <name type="scientific">Eimeria maxima</name>
    <name type="common">Coccidian parasite</name>
    <dbReference type="NCBI Taxonomy" id="5804"/>
    <lineage>
        <taxon>Eukaryota</taxon>
        <taxon>Sar</taxon>
        <taxon>Alveolata</taxon>
        <taxon>Apicomplexa</taxon>
        <taxon>Conoidasida</taxon>
        <taxon>Coccidia</taxon>
        <taxon>Eucoccidiorida</taxon>
        <taxon>Eimeriorina</taxon>
        <taxon>Eimeriidae</taxon>
        <taxon>Eimeria</taxon>
    </lineage>
</organism>
<accession>U6M5Y8</accession>
<feature type="region of interest" description="Disordered" evidence="1">
    <location>
        <begin position="1"/>
        <end position="25"/>
    </location>
</feature>
<feature type="compositionally biased region" description="Polar residues" evidence="1">
    <location>
        <begin position="9"/>
        <end position="19"/>
    </location>
</feature>
<feature type="transmembrane region" description="Helical" evidence="2">
    <location>
        <begin position="31"/>
        <end position="52"/>
    </location>
</feature>
<reference evidence="3" key="2">
    <citation type="submission" date="2013-10" db="EMBL/GenBank/DDBJ databases">
        <authorList>
            <person name="Aslett M."/>
        </authorList>
    </citation>
    <scope>NUCLEOTIDE SEQUENCE [LARGE SCALE GENOMIC DNA]</scope>
    <source>
        <strain evidence="3">Weybridge</strain>
    </source>
</reference>
<dbReference type="OrthoDB" id="347609at2759"/>
<evidence type="ECO:0000256" key="2">
    <source>
        <dbReference type="SAM" id="Phobius"/>
    </source>
</evidence>
<dbReference type="RefSeq" id="XP_013336099.1">
    <property type="nucleotide sequence ID" value="XM_013480645.1"/>
</dbReference>
<evidence type="ECO:0000313" key="3">
    <source>
        <dbReference type="EMBL" id="CDJ59451.1"/>
    </source>
</evidence>
<dbReference type="EMBL" id="HG720423">
    <property type="protein sequence ID" value="CDJ59451.1"/>
    <property type="molecule type" value="Genomic_DNA"/>
</dbReference>
<dbReference type="OMA" id="WREDDWH"/>
<dbReference type="GeneID" id="25336207"/>
<name>U6M5Y8_EIMMA</name>
<keyword evidence="2" id="KW-0472">Membrane</keyword>
<evidence type="ECO:0000256" key="1">
    <source>
        <dbReference type="SAM" id="MobiDB-lite"/>
    </source>
</evidence>
<keyword evidence="4" id="KW-1185">Reference proteome</keyword>
<protein>
    <submittedName>
        <fullName evidence="3">Uncharacterized protein</fullName>
    </submittedName>
</protein>
<sequence length="445" mass="49935">MSIPHVGQYTWTRLPSPTQHTRHARSRPRNLSLLACLAASLSIAVILISFSICKYLRSRGRGSGIIHRNLAAEGGDGIDEEVLSIIEGCLDLEADMGVMQERAISSSTSDSSHRVTELVSMLSEAAAAKESVEGRLPVGGEVDSSEQWLEEQSDFEDEDNDMGCVPTPSKGAFVERSGFTGVAPALDPDSWMDTIPSISIQPQESENLLWVKHDNRDPNHALKSAISNRERPESLRDLLDPGDIRDHPYVRLPVLEEGVRPRRLRVSVLFAQQPRKSSPHVYLQALRSLFEKKTLNQRDVDILLNAVERLVVTSWLQSQKPPKQSRPRFLVEVLGDHFLALDAIVCAIELVGEHMQLSLWWEKFTASFNTNLSLPAPWSSGSTLVKFHRQLARRLIAALDIYKQGRRPPPGEVVALKKLLFCHPPSRLHFRDPKWDPWRHDGECS</sequence>
<gene>
    <name evidence="3" type="ORF">EMWEY_00022210</name>
</gene>
<dbReference type="VEuPathDB" id="ToxoDB:EMWEY_00022210"/>